<dbReference type="RefSeq" id="WP_119786810.1">
    <property type="nucleotide sequence ID" value="NZ_QYUQ01000002.1"/>
</dbReference>
<dbReference type="CDD" id="cd07012">
    <property type="entry name" value="PBP2_Bug_TTT"/>
    <property type="match status" value="1"/>
</dbReference>
<keyword evidence="4" id="KW-1185">Reference proteome</keyword>
<dbReference type="InterPro" id="IPR042100">
    <property type="entry name" value="Bug_dom1"/>
</dbReference>
<dbReference type="Pfam" id="PF03401">
    <property type="entry name" value="TctC"/>
    <property type="match status" value="1"/>
</dbReference>
<feature type="signal peptide" evidence="2">
    <location>
        <begin position="1"/>
        <end position="22"/>
    </location>
</feature>
<dbReference type="Gene3D" id="3.40.190.10">
    <property type="entry name" value="Periplasmic binding protein-like II"/>
    <property type="match status" value="1"/>
</dbReference>
<dbReference type="InterPro" id="IPR005064">
    <property type="entry name" value="BUG"/>
</dbReference>
<feature type="chain" id="PRO_5017181672" evidence="2">
    <location>
        <begin position="23"/>
        <end position="322"/>
    </location>
</feature>
<reference evidence="4" key="1">
    <citation type="submission" date="2018-09" db="EMBL/GenBank/DDBJ databases">
        <authorList>
            <person name="Zhu H."/>
        </authorList>
    </citation>
    <scope>NUCLEOTIDE SEQUENCE [LARGE SCALE GENOMIC DNA]</scope>
    <source>
        <strain evidence="4">K1S02-23</strain>
    </source>
</reference>
<evidence type="ECO:0000313" key="4">
    <source>
        <dbReference type="Proteomes" id="UP000266327"/>
    </source>
</evidence>
<dbReference type="PANTHER" id="PTHR42928">
    <property type="entry name" value="TRICARBOXYLATE-BINDING PROTEIN"/>
    <property type="match status" value="1"/>
</dbReference>
<evidence type="ECO:0000256" key="2">
    <source>
        <dbReference type="SAM" id="SignalP"/>
    </source>
</evidence>
<dbReference type="OrthoDB" id="8678477at2"/>
<dbReference type="SUPFAM" id="SSF53850">
    <property type="entry name" value="Periplasmic binding protein-like II"/>
    <property type="match status" value="1"/>
</dbReference>
<dbReference type="EMBL" id="QYUQ01000002">
    <property type="protein sequence ID" value="RJG03315.1"/>
    <property type="molecule type" value="Genomic_DNA"/>
</dbReference>
<evidence type="ECO:0000256" key="1">
    <source>
        <dbReference type="ARBA" id="ARBA00006987"/>
    </source>
</evidence>
<dbReference type="PIRSF" id="PIRSF017082">
    <property type="entry name" value="YflP"/>
    <property type="match status" value="1"/>
</dbReference>
<protein>
    <submittedName>
        <fullName evidence="3">Tripartite tricarboxylate transporter substrate binding protein</fullName>
    </submittedName>
</protein>
<sequence>MQKFFQCLLVAVFLVTAKLGIAKSEPFPTKPIQVIIASTPGSASDVITRFLGKEVSKQLGQPIVVVSKPSASGTIAADYSRRAPADGHTLFFGSNTSMAANVHLVKNLSYDPLRDFEPIAQVSINPLVLVVRSDLPIKSVAELVAYAKARPGQMNYGVGNSGALVSSKLLQSITGISAQEITFKGASQAMLELVAGRLDFMITDPLVVDPFIRQGAVRPLAVTSSVRLPSMSEVPTMVEAGVPGYDYASWLGYYAPRGTPKEVVEKLNAAFVKAVQSDEGKEFFNRMGMIARSSTPQALTEFNKGQIASWERWVKVSGLQPQ</sequence>
<keyword evidence="2" id="KW-0732">Signal</keyword>
<dbReference type="Gene3D" id="3.40.190.150">
    <property type="entry name" value="Bordetella uptake gene, domain 1"/>
    <property type="match status" value="1"/>
</dbReference>
<dbReference type="Proteomes" id="UP000266327">
    <property type="component" value="Unassembled WGS sequence"/>
</dbReference>
<name>A0A3A3G6P5_9BURK</name>
<comment type="similarity">
    <text evidence="1">Belongs to the UPF0065 (bug) family.</text>
</comment>
<accession>A0A3A3G6P5</accession>
<dbReference type="AlphaFoldDB" id="A0A3A3G6P5"/>
<dbReference type="PANTHER" id="PTHR42928:SF5">
    <property type="entry name" value="BLR1237 PROTEIN"/>
    <property type="match status" value="1"/>
</dbReference>
<proteinExistence type="inferred from homology"/>
<gene>
    <name evidence="3" type="ORF">D3878_18390</name>
</gene>
<organism evidence="3 4">
    <name type="scientific">Noviherbaspirillum sedimenti</name>
    <dbReference type="NCBI Taxonomy" id="2320865"/>
    <lineage>
        <taxon>Bacteria</taxon>
        <taxon>Pseudomonadati</taxon>
        <taxon>Pseudomonadota</taxon>
        <taxon>Betaproteobacteria</taxon>
        <taxon>Burkholderiales</taxon>
        <taxon>Oxalobacteraceae</taxon>
        <taxon>Noviherbaspirillum</taxon>
    </lineage>
</organism>
<evidence type="ECO:0000313" key="3">
    <source>
        <dbReference type="EMBL" id="RJG03315.1"/>
    </source>
</evidence>
<comment type="caution">
    <text evidence="3">The sequence shown here is derived from an EMBL/GenBank/DDBJ whole genome shotgun (WGS) entry which is preliminary data.</text>
</comment>